<proteinExistence type="predicted"/>
<protein>
    <submittedName>
        <fullName evidence="1">Uncharacterized protein</fullName>
    </submittedName>
</protein>
<evidence type="ECO:0000313" key="2">
    <source>
        <dbReference type="Proteomes" id="UP000276133"/>
    </source>
</evidence>
<keyword evidence="2" id="KW-1185">Reference proteome</keyword>
<dbReference type="EMBL" id="REGN01009912">
    <property type="protein sequence ID" value="RNA00103.1"/>
    <property type="molecule type" value="Genomic_DNA"/>
</dbReference>
<name>A0A3M7PLX2_BRAPC</name>
<reference evidence="1 2" key="1">
    <citation type="journal article" date="2018" name="Sci. Rep.">
        <title>Genomic signatures of local adaptation to the degree of environmental predictability in rotifers.</title>
        <authorList>
            <person name="Franch-Gras L."/>
            <person name="Hahn C."/>
            <person name="Garcia-Roger E.M."/>
            <person name="Carmona M.J."/>
            <person name="Serra M."/>
            <person name="Gomez A."/>
        </authorList>
    </citation>
    <scope>NUCLEOTIDE SEQUENCE [LARGE SCALE GENOMIC DNA]</scope>
    <source>
        <strain evidence="1">HYR1</strain>
    </source>
</reference>
<evidence type="ECO:0000313" key="1">
    <source>
        <dbReference type="EMBL" id="RNA00103.1"/>
    </source>
</evidence>
<dbReference type="AlphaFoldDB" id="A0A3M7PLX2"/>
<gene>
    <name evidence="1" type="ORF">BpHYR1_039140</name>
</gene>
<comment type="caution">
    <text evidence="1">The sequence shown here is derived from an EMBL/GenBank/DDBJ whole genome shotgun (WGS) entry which is preliminary data.</text>
</comment>
<sequence length="128" mass="15126">MEARIRLIKEIIKKHQPQIKIISNKILKINNLIIIFLKANIFNKKTKTTHRFKVDNIFKQNEIVQIGRRIVSDIEPIIAHQQQFKHELIQKNILLIFLDARLLVVVFDIFSAQLLRQKTFQSSVQTLC</sequence>
<dbReference type="Proteomes" id="UP000276133">
    <property type="component" value="Unassembled WGS sequence"/>
</dbReference>
<organism evidence="1 2">
    <name type="scientific">Brachionus plicatilis</name>
    <name type="common">Marine rotifer</name>
    <name type="synonym">Brachionus muelleri</name>
    <dbReference type="NCBI Taxonomy" id="10195"/>
    <lineage>
        <taxon>Eukaryota</taxon>
        <taxon>Metazoa</taxon>
        <taxon>Spiralia</taxon>
        <taxon>Gnathifera</taxon>
        <taxon>Rotifera</taxon>
        <taxon>Eurotatoria</taxon>
        <taxon>Monogononta</taxon>
        <taxon>Pseudotrocha</taxon>
        <taxon>Ploima</taxon>
        <taxon>Brachionidae</taxon>
        <taxon>Brachionus</taxon>
    </lineage>
</organism>
<accession>A0A3M7PLX2</accession>